<evidence type="ECO:0000259" key="1">
    <source>
        <dbReference type="Pfam" id="PF10099"/>
    </source>
</evidence>
<evidence type="ECO:0000313" key="3">
    <source>
        <dbReference type="EMBL" id="MFA1771296.1"/>
    </source>
</evidence>
<reference evidence="2 4" key="1">
    <citation type="submission" date="2019-07" db="EMBL/GenBank/DDBJ databases">
        <authorList>
            <person name="Qu J.-H."/>
        </authorList>
    </citation>
    <scope>NUCLEOTIDE SEQUENCE [LARGE SCALE GENOMIC DNA]</scope>
    <source>
        <strain evidence="2 4">MDT1-10-3</strain>
    </source>
</reference>
<dbReference type="PANTHER" id="PTHR37461:SF1">
    <property type="entry name" value="ANTI-SIGMA-K FACTOR RSKA"/>
    <property type="match status" value="1"/>
</dbReference>
<dbReference type="EMBL" id="JBGOGF010000004">
    <property type="protein sequence ID" value="MFA1771296.1"/>
    <property type="molecule type" value="Genomic_DNA"/>
</dbReference>
<dbReference type="OrthoDB" id="1420916at2"/>
<dbReference type="GO" id="GO:0006417">
    <property type="term" value="P:regulation of translation"/>
    <property type="evidence" value="ECO:0007669"/>
    <property type="project" value="TreeGrafter"/>
</dbReference>
<organism evidence="2 4">
    <name type="scientific">Rufibacter glacialis</name>
    <dbReference type="NCBI Taxonomy" id="1259555"/>
    <lineage>
        <taxon>Bacteria</taxon>
        <taxon>Pseudomonadati</taxon>
        <taxon>Bacteroidota</taxon>
        <taxon>Cytophagia</taxon>
        <taxon>Cytophagales</taxon>
        <taxon>Hymenobacteraceae</taxon>
        <taxon>Rufibacter</taxon>
    </lineage>
</organism>
<name>A0A5M8Q9D3_9BACT</name>
<dbReference type="GO" id="GO:0005886">
    <property type="term" value="C:plasma membrane"/>
    <property type="evidence" value="ECO:0007669"/>
    <property type="project" value="InterPro"/>
</dbReference>
<dbReference type="InterPro" id="IPR018764">
    <property type="entry name" value="RskA_C"/>
</dbReference>
<protein>
    <submittedName>
        <fullName evidence="2 3">Anti-sigma factor</fullName>
    </submittedName>
</protein>
<dbReference type="InterPro" id="IPR051474">
    <property type="entry name" value="Anti-sigma-K/W_factor"/>
</dbReference>
<evidence type="ECO:0000313" key="2">
    <source>
        <dbReference type="EMBL" id="KAA6432545.1"/>
    </source>
</evidence>
<accession>A0A5M8Q9D3</accession>
<reference evidence="2 4" key="2">
    <citation type="submission" date="2019-09" db="EMBL/GenBank/DDBJ databases">
        <title>A bacterium isolated from glacier soil.</title>
        <authorList>
            <person name="Liu Q."/>
        </authorList>
    </citation>
    <scope>NUCLEOTIDE SEQUENCE [LARGE SCALE GENOMIC DNA]</scope>
    <source>
        <strain evidence="2 4">MDT1-10-3</strain>
    </source>
</reference>
<sequence length="279" mass="30944">MNTQEYIDSGVLELYAAGGLTPPEREEVERMAQQYPEVHTALDECLQTMEAYALTHAKPPRPELEDQILRKLYPAPTAPEVPQAPNGKVLPFTSSAPSLQKEKENTRWWQMAAAVLLLISAAANVYLYSSLRNTRSELVSARQSTRLYALQVNQLEHKSLQTENLLGVLRNPQTLAVQLKGVPQHPDAQATVFWNQETKEVYMDPARLPAAPQGKQYQLWALAQGKPVDAGLVRATERALVQMKAVEEAQAFAVTLEPEGGSVNPTLEEMYVMGTHSGK</sequence>
<evidence type="ECO:0000313" key="5">
    <source>
        <dbReference type="Proteomes" id="UP001570846"/>
    </source>
</evidence>
<dbReference type="AlphaFoldDB" id="A0A5M8Q9D3"/>
<dbReference type="EMBL" id="VKKZ01000022">
    <property type="protein sequence ID" value="KAA6432545.1"/>
    <property type="molecule type" value="Genomic_DNA"/>
</dbReference>
<dbReference type="PANTHER" id="PTHR37461">
    <property type="entry name" value="ANTI-SIGMA-K FACTOR RSKA"/>
    <property type="match status" value="1"/>
</dbReference>
<dbReference type="RefSeq" id="WP_149099576.1">
    <property type="nucleotide sequence ID" value="NZ_BMMG01000005.1"/>
</dbReference>
<gene>
    <name evidence="3" type="ORF">ACD591_08335</name>
    <name evidence="2" type="ORF">FOE74_15775</name>
</gene>
<dbReference type="Proteomes" id="UP001570846">
    <property type="component" value="Unassembled WGS sequence"/>
</dbReference>
<evidence type="ECO:0000313" key="4">
    <source>
        <dbReference type="Proteomes" id="UP000323866"/>
    </source>
</evidence>
<reference evidence="3 5" key="3">
    <citation type="submission" date="2024-08" db="EMBL/GenBank/DDBJ databases">
        <authorList>
            <person name="Wei W."/>
        </authorList>
    </citation>
    <scope>NUCLEOTIDE SEQUENCE [LARGE SCALE GENOMIC DNA]</scope>
    <source>
        <strain evidence="3 5">XU2</strain>
    </source>
</reference>
<dbReference type="Proteomes" id="UP000323866">
    <property type="component" value="Unassembled WGS sequence"/>
</dbReference>
<dbReference type="GO" id="GO:0016989">
    <property type="term" value="F:sigma factor antagonist activity"/>
    <property type="evidence" value="ECO:0007669"/>
    <property type="project" value="TreeGrafter"/>
</dbReference>
<feature type="domain" description="Anti-sigma K factor RskA C-terminal" evidence="1">
    <location>
        <begin position="111"/>
        <end position="266"/>
    </location>
</feature>
<dbReference type="Pfam" id="PF10099">
    <property type="entry name" value="RskA_C"/>
    <property type="match status" value="1"/>
</dbReference>
<keyword evidence="5" id="KW-1185">Reference proteome</keyword>
<proteinExistence type="predicted"/>
<comment type="caution">
    <text evidence="2">The sequence shown here is derived from an EMBL/GenBank/DDBJ whole genome shotgun (WGS) entry which is preliminary data.</text>
</comment>